<proteinExistence type="predicted"/>
<name>A0A182EC35_ONCOC</name>
<dbReference type="EMBL" id="UYRW01001547">
    <property type="protein sequence ID" value="VDK78421.1"/>
    <property type="molecule type" value="Genomic_DNA"/>
</dbReference>
<dbReference type="Pfam" id="PF08551">
    <property type="entry name" value="DUF1751"/>
    <property type="match status" value="1"/>
</dbReference>
<keyword evidence="4 6" id="KW-0472">Membrane</keyword>
<evidence type="ECO:0000313" key="8">
    <source>
        <dbReference type="Proteomes" id="UP000271087"/>
    </source>
</evidence>
<reference evidence="7 8" key="2">
    <citation type="submission" date="2018-08" db="EMBL/GenBank/DDBJ databases">
        <authorList>
            <person name="Laetsch R D."/>
            <person name="Stevens L."/>
            <person name="Kumar S."/>
            <person name="Blaxter L. M."/>
        </authorList>
    </citation>
    <scope>NUCLEOTIDE SEQUENCE [LARGE SCALE GENOMIC DNA]</scope>
</reference>
<dbReference type="PANTHER" id="PTHR13377">
    <property type="entry name" value="PLACENTAL PROTEIN 6"/>
    <property type="match status" value="1"/>
</dbReference>
<feature type="transmembrane region" description="Helical" evidence="6">
    <location>
        <begin position="21"/>
        <end position="42"/>
    </location>
</feature>
<feature type="compositionally biased region" description="Polar residues" evidence="5">
    <location>
        <begin position="319"/>
        <end position="332"/>
    </location>
</feature>
<evidence type="ECO:0000313" key="7">
    <source>
        <dbReference type="EMBL" id="VDK78421.1"/>
    </source>
</evidence>
<dbReference type="SUPFAM" id="SSF144091">
    <property type="entry name" value="Rhomboid-like"/>
    <property type="match status" value="1"/>
</dbReference>
<keyword evidence="8" id="KW-1185">Reference proteome</keyword>
<feature type="compositionally biased region" description="Basic and acidic residues" evidence="5">
    <location>
        <begin position="339"/>
        <end position="352"/>
    </location>
</feature>
<keyword evidence="3 6" id="KW-1133">Transmembrane helix</keyword>
<evidence type="ECO:0000256" key="5">
    <source>
        <dbReference type="SAM" id="MobiDB-lite"/>
    </source>
</evidence>
<feature type="transmembrane region" description="Helical" evidence="6">
    <location>
        <begin position="124"/>
        <end position="144"/>
    </location>
</feature>
<comment type="subcellular location">
    <subcellularLocation>
        <location evidence="1">Membrane</location>
        <topology evidence="1">Multi-pass membrane protein</topology>
    </subcellularLocation>
</comment>
<gene>
    <name evidence="7" type="ORF">NOO_LOCUS5626</name>
</gene>
<keyword evidence="2 6" id="KW-0812">Transmembrane</keyword>
<reference evidence="9" key="1">
    <citation type="submission" date="2016-06" db="UniProtKB">
        <authorList>
            <consortium name="WormBaseParasite"/>
        </authorList>
    </citation>
    <scope>IDENTIFICATION</scope>
</reference>
<feature type="transmembrane region" description="Helical" evidence="6">
    <location>
        <begin position="54"/>
        <end position="75"/>
    </location>
</feature>
<dbReference type="GO" id="GO:0016020">
    <property type="term" value="C:membrane"/>
    <property type="evidence" value="ECO:0007669"/>
    <property type="project" value="UniProtKB-SubCell"/>
</dbReference>
<evidence type="ECO:0000256" key="2">
    <source>
        <dbReference type="ARBA" id="ARBA00022692"/>
    </source>
</evidence>
<organism evidence="9">
    <name type="scientific">Onchocerca ochengi</name>
    <name type="common">Filarial nematode worm</name>
    <dbReference type="NCBI Taxonomy" id="42157"/>
    <lineage>
        <taxon>Eukaryota</taxon>
        <taxon>Metazoa</taxon>
        <taxon>Ecdysozoa</taxon>
        <taxon>Nematoda</taxon>
        <taxon>Chromadorea</taxon>
        <taxon>Rhabditida</taxon>
        <taxon>Spirurina</taxon>
        <taxon>Spiruromorpha</taxon>
        <taxon>Filarioidea</taxon>
        <taxon>Onchocercidae</taxon>
        <taxon>Onchocerca</taxon>
    </lineage>
</organism>
<dbReference type="SMART" id="SM01160">
    <property type="entry name" value="DUF1751"/>
    <property type="match status" value="1"/>
</dbReference>
<dbReference type="GO" id="GO:0005794">
    <property type="term" value="C:Golgi apparatus"/>
    <property type="evidence" value="ECO:0007669"/>
    <property type="project" value="TreeGrafter"/>
</dbReference>
<dbReference type="PANTHER" id="PTHR13377:SF3">
    <property type="entry name" value="TRANSMEMBRANE PROTEIN 115"/>
    <property type="match status" value="1"/>
</dbReference>
<feature type="transmembrane region" description="Helical" evidence="6">
    <location>
        <begin position="96"/>
        <end position="118"/>
    </location>
</feature>
<feature type="transmembrane region" description="Helical" evidence="6">
    <location>
        <begin position="165"/>
        <end position="186"/>
    </location>
</feature>
<sequence length="352" mass="40026">MLPQANAAALYFKYSSPFFRIGLCIVLFGGILSLSQVIFEFLSLTGNDLVRFELWRLFTHFIIETNIFAFILLVWNLHHVASLIEPNWGIFETMKYLSIVQIGSSLLIAIVALLTFIIAVNDIFFFRTYIFGLPAACSAVCVAMKQYLPDSVLLTTPIGRVKNTHLPFCIIVGASFLIGFGLLRWVSLLQILFGIQISWTYLRFLQPHDDGEPKGDPSEHFAWATLFPSKLQPLMRVLSSAVYTCLIRAHLCKPVARHIDLMQLDSVNVILPSLHTRDTERRRQKALRDLTERLNRVQQAEIGLWPEMEEVEEGITVQDTSAMQQQKESVPQDSVPLNEKIDADKEKEEAEI</sequence>
<protein>
    <submittedName>
        <fullName evidence="9">Transmembrane protein</fullName>
    </submittedName>
</protein>
<accession>A0A182EC35</accession>
<dbReference type="AlphaFoldDB" id="A0A182EC35"/>
<evidence type="ECO:0000256" key="3">
    <source>
        <dbReference type="ARBA" id="ARBA00022989"/>
    </source>
</evidence>
<dbReference type="GO" id="GO:0006890">
    <property type="term" value="P:retrograde vesicle-mediated transport, Golgi to endoplasmic reticulum"/>
    <property type="evidence" value="ECO:0007669"/>
    <property type="project" value="InterPro"/>
</dbReference>
<dbReference type="Proteomes" id="UP000271087">
    <property type="component" value="Unassembled WGS sequence"/>
</dbReference>
<dbReference type="WBParaSite" id="nOo.2.0.1.t05626-RA">
    <property type="protein sequence ID" value="nOo.2.0.1.t05626-RA"/>
    <property type="gene ID" value="nOo.2.0.1.g05626"/>
</dbReference>
<dbReference type="OrthoDB" id="73612at2759"/>
<evidence type="ECO:0000313" key="9">
    <source>
        <dbReference type="WBParaSite" id="nOo.2.0.1.t05626-RA"/>
    </source>
</evidence>
<evidence type="ECO:0000256" key="6">
    <source>
        <dbReference type="SAM" id="Phobius"/>
    </source>
</evidence>
<feature type="region of interest" description="Disordered" evidence="5">
    <location>
        <begin position="319"/>
        <end position="352"/>
    </location>
</feature>
<dbReference type="InterPro" id="IPR013861">
    <property type="entry name" value="TMEM115/Pdh1/Rbl19"/>
</dbReference>
<dbReference type="InterPro" id="IPR035952">
    <property type="entry name" value="Rhomboid-like_sf"/>
</dbReference>
<evidence type="ECO:0000256" key="4">
    <source>
        <dbReference type="ARBA" id="ARBA00023136"/>
    </source>
</evidence>
<dbReference type="STRING" id="42157.A0A182EC35"/>
<evidence type="ECO:0000256" key="1">
    <source>
        <dbReference type="ARBA" id="ARBA00004141"/>
    </source>
</evidence>